<dbReference type="Proteomes" id="UP000053257">
    <property type="component" value="Unassembled WGS sequence"/>
</dbReference>
<dbReference type="HOGENOM" id="CLU_036316_4_1_1"/>
<dbReference type="Gene3D" id="3.80.10.10">
    <property type="entry name" value="Ribonuclease Inhibitor"/>
    <property type="match status" value="1"/>
</dbReference>
<keyword evidence="2" id="KW-1185">Reference proteome</keyword>
<dbReference type="AlphaFoldDB" id="A0A0C3S3S8"/>
<reference evidence="1 2" key="1">
    <citation type="journal article" date="2014" name="PLoS Genet.">
        <title>Analysis of the Phlebiopsis gigantea genome, transcriptome and secretome provides insight into its pioneer colonization strategies of wood.</title>
        <authorList>
            <person name="Hori C."/>
            <person name="Ishida T."/>
            <person name="Igarashi K."/>
            <person name="Samejima M."/>
            <person name="Suzuki H."/>
            <person name="Master E."/>
            <person name="Ferreira P."/>
            <person name="Ruiz-Duenas F.J."/>
            <person name="Held B."/>
            <person name="Canessa P."/>
            <person name="Larrondo L.F."/>
            <person name="Schmoll M."/>
            <person name="Druzhinina I.S."/>
            <person name="Kubicek C.P."/>
            <person name="Gaskell J.A."/>
            <person name="Kersten P."/>
            <person name="St John F."/>
            <person name="Glasner J."/>
            <person name="Sabat G."/>
            <person name="Splinter BonDurant S."/>
            <person name="Syed K."/>
            <person name="Yadav J."/>
            <person name="Mgbeahuruike A.C."/>
            <person name="Kovalchuk A."/>
            <person name="Asiegbu F.O."/>
            <person name="Lackner G."/>
            <person name="Hoffmeister D."/>
            <person name="Rencoret J."/>
            <person name="Gutierrez A."/>
            <person name="Sun H."/>
            <person name="Lindquist E."/>
            <person name="Barry K."/>
            <person name="Riley R."/>
            <person name="Grigoriev I.V."/>
            <person name="Henrissat B."/>
            <person name="Kues U."/>
            <person name="Berka R.M."/>
            <person name="Martinez A.T."/>
            <person name="Covert S.F."/>
            <person name="Blanchette R.A."/>
            <person name="Cullen D."/>
        </authorList>
    </citation>
    <scope>NUCLEOTIDE SEQUENCE [LARGE SCALE GENOMIC DNA]</scope>
    <source>
        <strain evidence="1 2">11061_1 CR5-6</strain>
    </source>
</reference>
<sequence length="401" mass="44461">MSSASLPAELEDIILDHLHDDRKALAACSLVRRSWLPASRYHYWRKLRLECSSNELDRLDRLFTLFPDVVGHVRDVIFSRTKNELFKTYDLTLIYALLVALTKLPALTSVSLKGLRFYSGHTPFSLSRGPTLHTFRRLCITSCTFADFTDITYLRAIFPMLTALHLDEVWWGSYASASPPSTSPQTHTPFQSLTELTVGDCFSRSRVFDWLLTSSSQLDGLETLRLPMMCVYDSRLPELLAAAGTSLRHLDIGSAYVLQQSPVSSRLLNAAGPTQLAANLNLTHNNALRTLTLGVPAFHDPRFGAPCIVAVLARVASPVLAEVRFVLPADAREAEAVLRRPGWDRAADALSHTAVRRVAFALGQRDAKAARAVQGILESTVAPRFRLLGSKSIEMVVQIAY</sequence>
<dbReference type="InterPro" id="IPR032675">
    <property type="entry name" value="LRR_dom_sf"/>
</dbReference>
<organism evidence="1 2">
    <name type="scientific">Phlebiopsis gigantea (strain 11061_1 CR5-6)</name>
    <name type="common">White-rot fungus</name>
    <name type="synonym">Peniophora gigantea</name>
    <dbReference type="NCBI Taxonomy" id="745531"/>
    <lineage>
        <taxon>Eukaryota</taxon>
        <taxon>Fungi</taxon>
        <taxon>Dikarya</taxon>
        <taxon>Basidiomycota</taxon>
        <taxon>Agaricomycotina</taxon>
        <taxon>Agaricomycetes</taxon>
        <taxon>Polyporales</taxon>
        <taxon>Phanerochaetaceae</taxon>
        <taxon>Phlebiopsis</taxon>
    </lineage>
</organism>
<name>A0A0C3S3S8_PHLG1</name>
<dbReference type="SUPFAM" id="SSF52047">
    <property type="entry name" value="RNI-like"/>
    <property type="match status" value="1"/>
</dbReference>
<evidence type="ECO:0000313" key="2">
    <source>
        <dbReference type="Proteomes" id="UP000053257"/>
    </source>
</evidence>
<dbReference type="OrthoDB" id="2745898at2759"/>
<proteinExistence type="predicted"/>
<dbReference type="EMBL" id="KN840665">
    <property type="protein sequence ID" value="KIP02590.1"/>
    <property type="molecule type" value="Genomic_DNA"/>
</dbReference>
<dbReference type="STRING" id="745531.A0A0C3S3S8"/>
<gene>
    <name evidence="1" type="ORF">PHLGIDRAFT_122343</name>
</gene>
<evidence type="ECO:0008006" key="3">
    <source>
        <dbReference type="Google" id="ProtNLM"/>
    </source>
</evidence>
<evidence type="ECO:0000313" key="1">
    <source>
        <dbReference type="EMBL" id="KIP02590.1"/>
    </source>
</evidence>
<protein>
    <recommendedName>
        <fullName evidence="3">F-box domain-containing protein</fullName>
    </recommendedName>
</protein>
<accession>A0A0C3S3S8</accession>